<protein>
    <submittedName>
        <fullName evidence="2">Uncharacterized protein</fullName>
    </submittedName>
</protein>
<proteinExistence type="predicted"/>
<evidence type="ECO:0000256" key="1">
    <source>
        <dbReference type="ARBA" id="ARBA00022729"/>
    </source>
</evidence>
<dbReference type="AlphaFoldDB" id="A0A024UBA1"/>
<dbReference type="RefSeq" id="XP_008868566.1">
    <property type="nucleotide sequence ID" value="XM_008870344.1"/>
</dbReference>
<dbReference type="Gene3D" id="3.40.50.1000">
    <property type="entry name" value="HAD superfamily/HAD-like"/>
    <property type="match status" value="1"/>
</dbReference>
<dbReference type="InterPro" id="IPR005519">
    <property type="entry name" value="Acid_phosphat_B-like"/>
</dbReference>
<keyword evidence="1" id="KW-0732">Signal</keyword>
<dbReference type="eggNOG" id="ENOG502QS0C">
    <property type="taxonomic scope" value="Eukaryota"/>
</dbReference>
<name>A0A024UBA1_9STRA</name>
<dbReference type="SUPFAM" id="SSF56784">
    <property type="entry name" value="HAD-like"/>
    <property type="match status" value="1"/>
</dbReference>
<dbReference type="EMBL" id="KI913960">
    <property type="protein sequence ID" value="ETW03182.1"/>
    <property type="molecule type" value="Genomic_DNA"/>
</dbReference>
<dbReference type="InterPro" id="IPR023214">
    <property type="entry name" value="HAD_sf"/>
</dbReference>
<dbReference type="VEuPathDB" id="FungiDB:H310_05598"/>
<dbReference type="Pfam" id="PF03767">
    <property type="entry name" value="Acid_phosphat_B"/>
    <property type="match status" value="1"/>
</dbReference>
<gene>
    <name evidence="2" type="ORF">H310_05598</name>
</gene>
<sequence length="458" mass="51905">MAPSDGGGTGDPALAELEWAIHAKKHARSRLAFKVFVKIIDQDDGTRDDIVYQAYVQKFQLEMDFLTFPAARATATQMLTRFHGAHEPYLLKARAEGKMYKLDEAFLSAFVGLGYCPIRTALISDLNSTRRKLCRSLATSRRAKDDLMEPLPPYPSNVVNVPDCFVKAHGQRTVPSRCLNHALKRRSFFHRLSFELCDGVSHDQLARVVGVEPAPAQLLLGRNLHLDESLTQSAALAPRLSNLATLCMSTAFLRGFYEPTSSDRTSLFDRDCGIILSRAVRKLESVPVVPRSGKESWFIFGCLNCVRLAPVFVFDVDDTAVTSYWYMKERSFQAIPATEFYYYARYHAPPIPLLFKFYTYLQWKGIKIMFLTERPEVVRDHTLAMLHAAGYSIDTSQLIMRAPCEQMLSVAVLKQTMRRKLHRDNHIIVGCIGDQFCDITGELTGSPFKIPNYMYQME</sequence>
<dbReference type="PANTHER" id="PTHR31284">
    <property type="entry name" value="ACID PHOSPHATASE-LIKE PROTEIN"/>
    <property type="match status" value="1"/>
</dbReference>
<organism evidence="2">
    <name type="scientific">Aphanomyces invadans</name>
    <dbReference type="NCBI Taxonomy" id="157072"/>
    <lineage>
        <taxon>Eukaryota</taxon>
        <taxon>Sar</taxon>
        <taxon>Stramenopiles</taxon>
        <taxon>Oomycota</taxon>
        <taxon>Saprolegniomycetes</taxon>
        <taxon>Saprolegniales</taxon>
        <taxon>Verrucalvaceae</taxon>
        <taxon>Aphanomyces</taxon>
    </lineage>
</organism>
<dbReference type="OrthoDB" id="59415at2759"/>
<reference evidence="2" key="1">
    <citation type="submission" date="2013-12" db="EMBL/GenBank/DDBJ databases">
        <title>The Genome Sequence of Aphanomyces invadans NJM9701.</title>
        <authorList>
            <consortium name="The Broad Institute Genomics Platform"/>
            <person name="Russ C."/>
            <person name="Tyler B."/>
            <person name="van West P."/>
            <person name="Dieguez-Uribeondo J."/>
            <person name="Young S.K."/>
            <person name="Zeng Q."/>
            <person name="Gargeya S."/>
            <person name="Fitzgerald M."/>
            <person name="Abouelleil A."/>
            <person name="Alvarado L."/>
            <person name="Chapman S.B."/>
            <person name="Gainer-Dewar J."/>
            <person name="Goldberg J."/>
            <person name="Griggs A."/>
            <person name="Gujja S."/>
            <person name="Hansen M."/>
            <person name="Howarth C."/>
            <person name="Imamovic A."/>
            <person name="Ireland A."/>
            <person name="Larimer J."/>
            <person name="McCowan C."/>
            <person name="Murphy C."/>
            <person name="Pearson M."/>
            <person name="Poon T.W."/>
            <person name="Priest M."/>
            <person name="Roberts A."/>
            <person name="Saif S."/>
            <person name="Shea T."/>
            <person name="Sykes S."/>
            <person name="Wortman J."/>
            <person name="Nusbaum C."/>
            <person name="Birren B."/>
        </authorList>
    </citation>
    <scope>NUCLEOTIDE SEQUENCE [LARGE SCALE GENOMIC DNA]</scope>
    <source>
        <strain evidence="2">NJM9701</strain>
    </source>
</reference>
<evidence type="ECO:0000313" key="2">
    <source>
        <dbReference type="EMBL" id="ETW03182.1"/>
    </source>
</evidence>
<dbReference type="PANTHER" id="PTHR31284:SF10">
    <property type="entry name" value="ACID PHOSPHATASE-LIKE PROTEIN"/>
    <property type="match status" value="1"/>
</dbReference>
<dbReference type="STRING" id="157072.A0A024UBA1"/>
<dbReference type="InterPro" id="IPR036412">
    <property type="entry name" value="HAD-like_sf"/>
</dbReference>
<accession>A0A024UBA1</accession>
<dbReference type="GeneID" id="20082648"/>